<dbReference type="Gene3D" id="3.30.420.40">
    <property type="match status" value="2"/>
</dbReference>
<dbReference type="Pfam" id="PF00871">
    <property type="entry name" value="Acetate_kinase"/>
    <property type="match status" value="1"/>
</dbReference>
<evidence type="ECO:0000256" key="2">
    <source>
        <dbReference type="ARBA" id="ARBA00022679"/>
    </source>
</evidence>
<name>A0A1Q5PZ24_9ACTO</name>
<evidence type="ECO:0000313" key="8">
    <source>
        <dbReference type="EMBL" id="OKL52787.1"/>
    </source>
</evidence>
<evidence type="ECO:0000313" key="9">
    <source>
        <dbReference type="Proteomes" id="UP000185612"/>
    </source>
</evidence>
<feature type="binding site" evidence="6">
    <location>
        <position position="16"/>
    </location>
    <ligand>
        <name>ATP</name>
        <dbReference type="ChEBI" id="CHEBI:30616"/>
    </ligand>
</feature>
<comment type="subunit">
    <text evidence="6">Homodimer.</text>
</comment>
<dbReference type="PIRSF" id="PIRSF000722">
    <property type="entry name" value="Acetate_prop_kin"/>
    <property type="match status" value="1"/>
</dbReference>
<dbReference type="GO" id="GO:0006083">
    <property type="term" value="P:acetate metabolic process"/>
    <property type="evidence" value="ECO:0007669"/>
    <property type="project" value="TreeGrafter"/>
</dbReference>
<dbReference type="PRINTS" id="PR00471">
    <property type="entry name" value="ACETATEKNASE"/>
</dbReference>
<dbReference type="NCBIfam" id="TIGR00016">
    <property type="entry name" value="ackA"/>
    <property type="match status" value="1"/>
</dbReference>
<gene>
    <name evidence="6" type="primary">ackA</name>
    <name evidence="8" type="ORF">BSZ40_01400</name>
</gene>
<evidence type="ECO:0000256" key="4">
    <source>
        <dbReference type="ARBA" id="ARBA00022777"/>
    </source>
</evidence>
<keyword evidence="2 6" id="KW-0808">Transferase</keyword>
<dbReference type="InterPro" id="IPR023865">
    <property type="entry name" value="Aliphatic_acid_kinase_CS"/>
</dbReference>
<keyword evidence="9" id="KW-1185">Reference proteome</keyword>
<dbReference type="InterPro" id="IPR004372">
    <property type="entry name" value="Ac/propionate_kinase"/>
</dbReference>
<dbReference type="GO" id="GO:0005524">
    <property type="term" value="F:ATP binding"/>
    <property type="evidence" value="ECO:0007669"/>
    <property type="project" value="UniProtKB-KW"/>
</dbReference>
<evidence type="ECO:0000256" key="6">
    <source>
        <dbReference type="HAMAP-Rule" id="MF_00020"/>
    </source>
</evidence>
<keyword evidence="6" id="KW-0479">Metal-binding</keyword>
<evidence type="ECO:0000256" key="5">
    <source>
        <dbReference type="ARBA" id="ARBA00022840"/>
    </source>
</evidence>
<comment type="caution">
    <text evidence="8">The sequence shown here is derived from an EMBL/GenBank/DDBJ whole genome shotgun (WGS) entry which is preliminary data.</text>
</comment>
<dbReference type="PANTHER" id="PTHR21060:SF15">
    <property type="entry name" value="ACETATE KINASE-RELATED"/>
    <property type="match status" value="1"/>
</dbReference>
<dbReference type="STRING" id="52770.BSZ40_01400"/>
<dbReference type="PANTHER" id="PTHR21060">
    <property type="entry name" value="ACETATE KINASE"/>
    <property type="match status" value="1"/>
</dbReference>
<comment type="pathway">
    <text evidence="6">Metabolic intermediate biosynthesis; acetyl-CoA biosynthesis; acetyl-CoA from acetate: step 1/2.</text>
</comment>
<dbReference type="CDD" id="cd24010">
    <property type="entry name" value="ASKHA_NBD_AcK_PK"/>
    <property type="match status" value="1"/>
</dbReference>
<dbReference type="InterPro" id="IPR000890">
    <property type="entry name" value="Aliphatic_acid_kin_short-chain"/>
</dbReference>
<dbReference type="FunCoup" id="A0A1Q5PZ24">
    <property type="interactions" value="95"/>
</dbReference>
<dbReference type="AlphaFoldDB" id="A0A1Q5PZ24"/>
<dbReference type="RefSeq" id="WP_073822541.1">
    <property type="nucleotide sequence ID" value="NZ_JAUNKL010000008.1"/>
</dbReference>
<dbReference type="GO" id="GO:0000287">
    <property type="term" value="F:magnesium ion binding"/>
    <property type="evidence" value="ECO:0007669"/>
    <property type="project" value="UniProtKB-UniRule"/>
</dbReference>
<feature type="binding site" evidence="6">
    <location>
        <position position="9"/>
    </location>
    <ligand>
        <name>Mg(2+)</name>
        <dbReference type="ChEBI" id="CHEBI:18420"/>
    </ligand>
</feature>
<dbReference type="PROSITE" id="PS01075">
    <property type="entry name" value="ACETATE_KINASE_1"/>
    <property type="match status" value="1"/>
</dbReference>
<accession>A0A1Q5PZ24</accession>
<feature type="binding site" evidence="6">
    <location>
        <begin position="327"/>
        <end position="331"/>
    </location>
    <ligand>
        <name>ATP</name>
        <dbReference type="ChEBI" id="CHEBI:30616"/>
    </ligand>
</feature>
<comment type="cofactor">
    <cofactor evidence="6">
        <name>Mg(2+)</name>
        <dbReference type="ChEBI" id="CHEBI:18420"/>
    </cofactor>
    <cofactor evidence="6">
        <name>Mn(2+)</name>
        <dbReference type="ChEBI" id="CHEBI:29035"/>
    </cofactor>
    <text evidence="6">Mg(2+). Can also accept Mn(2+).</text>
</comment>
<keyword evidence="6" id="KW-0963">Cytoplasm</keyword>
<protein>
    <recommendedName>
        <fullName evidence="6">Acetate kinase</fullName>
        <ecNumber evidence="6">2.7.2.1</ecNumber>
    </recommendedName>
    <alternativeName>
        <fullName evidence="6">Acetokinase</fullName>
    </alternativeName>
</protein>
<comment type="similarity">
    <text evidence="1 6 7">Belongs to the acetokinase family.</text>
</comment>
<dbReference type="GO" id="GO:0005737">
    <property type="term" value="C:cytoplasm"/>
    <property type="evidence" value="ECO:0007669"/>
    <property type="project" value="UniProtKB-SubCell"/>
</dbReference>
<keyword evidence="3 6" id="KW-0547">Nucleotide-binding</keyword>
<comment type="function">
    <text evidence="6">Catalyzes the formation of acetyl phosphate from acetate and ATP. Can also catalyze the reverse reaction.</text>
</comment>
<reference evidence="9" key="1">
    <citation type="submission" date="2016-12" db="EMBL/GenBank/DDBJ databases">
        <authorList>
            <person name="Meng X."/>
        </authorList>
    </citation>
    <scope>NUCLEOTIDE SEQUENCE [LARGE SCALE GENOMIC DNA]</scope>
    <source>
        <strain evidence="9">DSM 20732</strain>
    </source>
</reference>
<feature type="active site" description="Proton donor/acceptor" evidence="6">
    <location>
        <position position="147"/>
    </location>
</feature>
<dbReference type="InterPro" id="IPR043129">
    <property type="entry name" value="ATPase_NBD"/>
</dbReference>
<comment type="catalytic activity">
    <reaction evidence="6">
        <text>acetate + ATP = acetyl phosphate + ADP</text>
        <dbReference type="Rhea" id="RHEA:11352"/>
        <dbReference type="ChEBI" id="CHEBI:22191"/>
        <dbReference type="ChEBI" id="CHEBI:30089"/>
        <dbReference type="ChEBI" id="CHEBI:30616"/>
        <dbReference type="ChEBI" id="CHEBI:456216"/>
        <dbReference type="EC" id="2.7.2.1"/>
    </reaction>
</comment>
<evidence type="ECO:0000256" key="3">
    <source>
        <dbReference type="ARBA" id="ARBA00022741"/>
    </source>
</evidence>
<feature type="binding site" evidence="6">
    <location>
        <position position="381"/>
    </location>
    <ligand>
        <name>Mg(2+)</name>
        <dbReference type="ChEBI" id="CHEBI:18420"/>
    </ligand>
</feature>
<keyword evidence="4 6" id="KW-0418">Kinase</keyword>
<feature type="binding site" evidence="6">
    <location>
        <begin position="279"/>
        <end position="281"/>
    </location>
    <ligand>
        <name>ATP</name>
        <dbReference type="ChEBI" id="CHEBI:30616"/>
    </ligand>
</feature>
<feature type="site" description="Transition state stabilizer" evidence="6">
    <location>
        <position position="179"/>
    </location>
</feature>
<keyword evidence="6" id="KW-0460">Magnesium</keyword>
<dbReference type="UniPathway" id="UPA00340">
    <property type="reaction ID" value="UER00458"/>
</dbReference>
<dbReference type="GO" id="GO:0008776">
    <property type="term" value="F:acetate kinase activity"/>
    <property type="evidence" value="ECO:0007669"/>
    <property type="project" value="UniProtKB-UniRule"/>
</dbReference>
<feature type="binding site" evidence="6">
    <location>
        <begin position="205"/>
        <end position="209"/>
    </location>
    <ligand>
        <name>ATP</name>
        <dbReference type="ChEBI" id="CHEBI:30616"/>
    </ligand>
</feature>
<evidence type="ECO:0000256" key="1">
    <source>
        <dbReference type="ARBA" id="ARBA00008748"/>
    </source>
</evidence>
<organism evidence="8 9">
    <name type="scientific">Buchananella hordeovulneris</name>
    <dbReference type="NCBI Taxonomy" id="52770"/>
    <lineage>
        <taxon>Bacteria</taxon>
        <taxon>Bacillati</taxon>
        <taxon>Actinomycetota</taxon>
        <taxon>Actinomycetes</taxon>
        <taxon>Actinomycetales</taxon>
        <taxon>Actinomycetaceae</taxon>
        <taxon>Buchananella</taxon>
    </lineage>
</organism>
<evidence type="ECO:0000256" key="7">
    <source>
        <dbReference type="RuleBase" id="RU003835"/>
    </source>
</evidence>
<sequence>MSRTVLVINSGSSSIKYQLVDPDSGQALAAGLVERIGEETGRIEHQHAGQVKEVLGPVPDHGVGLTRVLELFESEGPNLAETHIVAVGHRVVQGGKHFAGPAVIDDAVVALIEELVPLGPLHNPAHLKGIEVARELMADIPHVAVFDTAFFQGLPEEAARYALDKDTAEKYAIRRYGAHGTSHQYVSGKVSEFLGREDLKQVVLHLGNGASASAVVAGHAVDTSMGLTPLEGLVMGGRTGDIDPAAVFHLARVAGMSIDEIDHLFNRASGMKGMTGHNDMREVFKLIEAGDRNAADAMDVYVHRLLKYIGGYAAVMGGLDAVTFTAGIGENEGRLRARVCERLAPFGVKLDAEKNAERSKEPRIISAPDSAVTVLVVPTNEELAIARQAVELLGV</sequence>
<comment type="subcellular location">
    <subcellularLocation>
        <location evidence="6">Cytoplasm</location>
    </subcellularLocation>
</comment>
<dbReference type="PROSITE" id="PS01076">
    <property type="entry name" value="ACETATE_KINASE_2"/>
    <property type="match status" value="1"/>
</dbReference>
<dbReference type="SUPFAM" id="SSF53067">
    <property type="entry name" value="Actin-like ATPase domain"/>
    <property type="match status" value="2"/>
</dbReference>
<dbReference type="EMBL" id="MQVS01000001">
    <property type="protein sequence ID" value="OKL52787.1"/>
    <property type="molecule type" value="Genomic_DNA"/>
</dbReference>
<dbReference type="GO" id="GO:0006085">
    <property type="term" value="P:acetyl-CoA biosynthetic process"/>
    <property type="evidence" value="ECO:0007669"/>
    <property type="project" value="UniProtKB-UniRule"/>
</dbReference>
<dbReference type="EC" id="2.7.2.1" evidence="6"/>
<feature type="site" description="Transition state stabilizer" evidence="6">
    <location>
        <position position="238"/>
    </location>
</feature>
<dbReference type="HAMAP" id="MF_00020">
    <property type="entry name" value="Acetate_kinase"/>
    <property type="match status" value="1"/>
</dbReference>
<proteinExistence type="inferred from homology"/>
<feature type="binding site" evidence="6">
    <location>
        <position position="90"/>
    </location>
    <ligand>
        <name>substrate</name>
    </ligand>
</feature>
<dbReference type="OrthoDB" id="9802453at2"/>
<dbReference type="Proteomes" id="UP000185612">
    <property type="component" value="Unassembled WGS sequence"/>
</dbReference>
<keyword evidence="5 6" id="KW-0067">ATP-binding</keyword>